<dbReference type="Pfam" id="PF07883">
    <property type="entry name" value="Cupin_2"/>
    <property type="match status" value="1"/>
</dbReference>
<dbReference type="OrthoDB" id="2620172at2"/>
<evidence type="ECO:0000313" key="2">
    <source>
        <dbReference type="EMBL" id="RAK02087.1"/>
    </source>
</evidence>
<dbReference type="AlphaFoldDB" id="A0A327X4Y3"/>
<evidence type="ECO:0000313" key="3">
    <source>
        <dbReference type="Proteomes" id="UP000248790"/>
    </source>
</evidence>
<dbReference type="CDD" id="cd02208">
    <property type="entry name" value="cupin_RmlC-like"/>
    <property type="match status" value="1"/>
</dbReference>
<dbReference type="EMBL" id="QLMC01000001">
    <property type="protein sequence ID" value="RAK02087.1"/>
    <property type="molecule type" value="Genomic_DNA"/>
</dbReference>
<proteinExistence type="predicted"/>
<sequence length="114" mass="13044">MHQPAEQALRQLQESGKEFLELFGYGTLSLEVYKPVGHDRQLPHERDEVYFIIAGSGVFNLEGKTYPFQPGDFFFVPARAEHRFQQFTDDFATWVIFYGPKGGEASGRPQELIS</sequence>
<protein>
    <submittedName>
        <fullName evidence="2">Cupin domain-containing protein</fullName>
    </submittedName>
</protein>
<feature type="domain" description="Cupin type-2" evidence="1">
    <location>
        <begin position="33"/>
        <end position="94"/>
    </location>
</feature>
<name>A0A327X4Y3_LARAB</name>
<dbReference type="Proteomes" id="UP000248790">
    <property type="component" value="Unassembled WGS sequence"/>
</dbReference>
<dbReference type="RefSeq" id="WP_111626311.1">
    <property type="nucleotide sequence ID" value="NZ_QLMC01000001.1"/>
</dbReference>
<dbReference type="Gene3D" id="2.60.120.10">
    <property type="entry name" value="Jelly Rolls"/>
    <property type="match status" value="1"/>
</dbReference>
<reference evidence="2 3" key="1">
    <citation type="submission" date="2018-06" db="EMBL/GenBank/DDBJ databases">
        <title>Genomic Encyclopedia of Archaeal and Bacterial Type Strains, Phase II (KMG-II): from individual species to whole genera.</title>
        <authorList>
            <person name="Goeker M."/>
        </authorList>
    </citation>
    <scope>NUCLEOTIDE SEQUENCE [LARGE SCALE GENOMIC DNA]</scope>
    <source>
        <strain evidence="2 3">DSM 21851</strain>
    </source>
</reference>
<keyword evidence="3" id="KW-1185">Reference proteome</keyword>
<organism evidence="2 3">
    <name type="scientific">Larkinella arboricola</name>
    <dbReference type="NCBI Taxonomy" id="643671"/>
    <lineage>
        <taxon>Bacteria</taxon>
        <taxon>Pseudomonadati</taxon>
        <taxon>Bacteroidota</taxon>
        <taxon>Cytophagia</taxon>
        <taxon>Cytophagales</taxon>
        <taxon>Spirosomataceae</taxon>
        <taxon>Larkinella</taxon>
    </lineage>
</organism>
<dbReference type="SUPFAM" id="SSF51182">
    <property type="entry name" value="RmlC-like cupins"/>
    <property type="match status" value="1"/>
</dbReference>
<comment type="caution">
    <text evidence="2">The sequence shown here is derived from an EMBL/GenBank/DDBJ whole genome shotgun (WGS) entry which is preliminary data.</text>
</comment>
<dbReference type="InterPro" id="IPR014710">
    <property type="entry name" value="RmlC-like_jellyroll"/>
</dbReference>
<dbReference type="InterPro" id="IPR011051">
    <property type="entry name" value="RmlC_Cupin_sf"/>
</dbReference>
<accession>A0A327X4Y3</accession>
<gene>
    <name evidence="2" type="ORF">LX87_00201</name>
</gene>
<evidence type="ECO:0000259" key="1">
    <source>
        <dbReference type="Pfam" id="PF07883"/>
    </source>
</evidence>
<dbReference type="InterPro" id="IPR013096">
    <property type="entry name" value="Cupin_2"/>
</dbReference>